<dbReference type="InterPro" id="IPR036388">
    <property type="entry name" value="WH-like_DNA-bd_sf"/>
</dbReference>
<evidence type="ECO:0000256" key="3">
    <source>
        <dbReference type="ARBA" id="ARBA00022989"/>
    </source>
</evidence>
<keyword evidence="2 6" id="KW-0812">Transmembrane</keyword>
<feature type="region of interest" description="Disordered" evidence="5">
    <location>
        <begin position="55"/>
        <end position="77"/>
    </location>
</feature>
<evidence type="ECO:0008006" key="8">
    <source>
        <dbReference type="Google" id="ProtNLM"/>
    </source>
</evidence>
<organism evidence="7">
    <name type="scientific">Neospora caninum (strain Liverpool)</name>
    <dbReference type="NCBI Taxonomy" id="572307"/>
    <lineage>
        <taxon>Eukaryota</taxon>
        <taxon>Sar</taxon>
        <taxon>Alveolata</taxon>
        <taxon>Apicomplexa</taxon>
        <taxon>Conoidasida</taxon>
        <taxon>Coccidia</taxon>
        <taxon>Eucoccidiorida</taxon>
        <taxon>Eimeriorina</taxon>
        <taxon>Sarcocystidae</taxon>
        <taxon>Neospora</taxon>
    </lineage>
</organism>
<evidence type="ECO:0000313" key="7">
    <source>
        <dbReference type="EMBL" id="CEL70955.1"/>
    </source>
</evidence>
<evidence type="ECO:0000256" key="1">
    <source>
        <dbReference type="ARBA" id="ARBA00004167"/>
    </source>
</evidence>
<feature type="region of interest" description="Disordered" evidence="5">
    <location>
        <begin position="116"/>
        <end position="231"/>
    </location>
</feature>
<dbReference type="Gene3D" id="1.10.10.10">
    <property type="entry name" value="Winged helix-like DNA-binding domain superfamily/Winged helix DNA-binding domain"/>
    <property type="match status" value="1"/>
</dbReference>
<evidence type="ECO:0000256" key="6">
    <source>
        <dbReference type="SAM" id="Phobius"/>
    </source>
</evidence>
<dbReference type="PANTHER" id="PTHR48176">
    <property type="entry name" value="DDRGK DOMAIN-CONTAINING PROTEIN 1"/>
    <property type="match status" value="1"/>
</dbReference>
<protein>
    <recommendedName>
        <fullName evidence="8">DDRGK domain-containing protein</fullName>
    </recommendedName>
</protein>
<dbReference type="GO" id="GO:0016020">
    <property type="term" value="C:membrane"/>
    <property type="evidence" value="ECO:0007669"/>
    <property type="project" value="UniProtKB-SubCell"/>
</dbReference>
<keyword evidence="3 6" id="KW-1133">Transmembrane helix</keyword>
<comment type="subcellular location">
    <subcellularLocation>
        <location evidence="1">Membrane</location>
        <topology evidence="1">Single-pass membrane protein</topology>
    </subcellularLocation>
</comment>
<dbReference type="Pfam" id="PF09756">
    <property type="entry name" value="DDRGK"/>
    <property type="match status" value="1"/>
</dbReference>
<feature type="compositionally biased region" description="Polar residues" evidence="5">
    <location>
        <begin position="118"/>
        <end position="129"/>
    </location>
</feature>
<name>A0A0F7UR69_NEOCL</name>
<evidence type="ECO:0000256" key="4">
    <source>
        <dbReference type="ARBA" id="ARBA00023136"/>
    </source>
</evidence>
<reference evidence="7" key="1">
    <citation type="journal article" date="2015" name="PLoS ONE">
        <title>Comprehensive Evaluation of Toxoplasma gondii VEG and Neospora caninum LIV Genomes with Tachyzoite Stage Transcriptome and Proteome Defines Novel Transcript Features.</title>
        <authorList>
            <person name="Ramaprasad A."/>
            <person name="Mourier T."/>
            <person name="Naeem R."/>
            <person name="Malas T.B."/>
            <person name="Moussa E."/>
            <person name="Panigrahi A."/>
            <person name="Vermont S.J."/>
            <person name="Otto T.D."/>
            <person name="Wastling J."/>
            <person name="Pain A."/>
        </authorList>
    </citation>
    <scope>NUCLEOTIDE SEQUENCE</scope>
    <source>
        <strain evidence="7">Liverpool</strain>
    </source>
</reference>
<dbReference type="InterPro" id="IPR050899">
    <property type="entry name" value="DDRGK_domain-containing"/>
</dbReference>
<dbReference type="InterPro" id="IPR036390">
    <property type="entry name" value="WH_DNA-bd_sf"/>
</dbReference>
<dbReference type="AlphaFoldDB" id="A0A0F7UR69"/>
<gene>
    <name evidence="7" type="ORF">BN1204_066180</name>
</gene>
<proteinExistence type="predicted"/>
<evidence type="ECO:0000256" key="2">
    <source>
        <dbReference type="ARBA" id="ARBA00022692"/>
    </source>
</evidence>
<feature type="compositionally biased region" description="Low complexity" evidence="5">
    <location>
        <begin position="178"/>
        <end position="192"/>
    </location>
</feature>
<feature type="compositionally biased region" description="Low complexity" evidence="5">
    <location>
        <begin position="56"/>
        <end position="68"/>
    </location>
</feature>
<sequence>MGLSVRSVVSSFRGTVSAPLFPSLSSSLCAWSTRLTALFIALDYFQFSHAHRSQSESRSSAEQGASGRHGSPIDTDMQDDFTGGLQIPLSIVAFLALVGIAVYLYRLLNVSEAKEQTTDGTSSRGSPQRTGPHVQPQARRRRMDRGTLENLIAAPHGEAERQCRGDEGHVGGGLPPEATQGVATAVGALTAAQRRREERETRREERRQQQGRRHERDEGSDGEGAVCRAVPKKESYRLRQLEREKERLRKEAEEKRKEEEKRKREEDEYNQWKATFAVEGSGEMVRNDEEENRELERFIDFIKVHKLTELDDVAAEFGLLTKDVVQRIRSLEETGRLSGILDDRGKYVYITEQELNAVAEFLKCTGRIHKVKDLVPACNRIIRLRPTDEDKRVLEEEERRAMNLIKLDDDVEH</sequence>
<dbReference type="SUPFAM" id="SSF46785">
    <property type="entry name" value="Winged helix' DNA-binding domain"/>
    <property type="match status" value="1"/>
</dbReference>
<dbReference type="EMBL" id="LN714487">
    <property type="protein sequence ID" value="CEL70955.1"/>
    <property type="molecule type" value="Genomic_DNA"/>
</dbReference>
<dbReference type="SMART" id="SM01128">
    <property type="entry name" value="DDRGK"/>
    <property type="match status" value="1"/>
</dbReference>
<dbReference type="PANTHER" id="PTHR48176:SF1">
    <property type="entry name" value="DDRGK DOMAIN-CONTAINING PROTEIN 1"/>
    <property type="match status" value="1"/>
</dbReference>
<feature type="compositionally biased region" description="Basic and acidic residues" evidence="5">
    <location>
        <begin position="157"/>
        <end position="169"/>
    </location>
</feature>
<dbReference type="InterPro" id="IPR019153">
    <property type="entry name" value="DDRGK_dom-contain"/>
</dbReference>
<feature type="compositionally biased region" description="Basic and acidic residues" evidence="5">
    <location>
        <begin position="194"/>
        <end position="219"/>
    </location>
</feature>
<accession>A0A0F7UR69</accession>
<dbReference type="GO" id="GO:0044389">
    <property type="term" value="F:ubiquitin-like protein ligase binding"/>
    <property type="evidence" value="ECO:0007669"/>
    <property type="project" value="TreeGrafter"/>
</dbReference>
<feature type="transmembrane region" description="Helical" evidence="6">
    <location>
        <begin position="87"/>
        <end position="108"/>
    </location>
</feature>
<keyword evidence="4 6" id="KW-0472">Membrane</keyword>
<feature type="region of interest" description="Disordered" evidence="5">
    <location>
        <begin position="247"/>
        <end position="266"/>
    </location>
</feature>
<evidence type="ECO:0000256" key="5">
    <source>
        <dbReference type="SAM" id="MobiDB-lite"/>
    </source>
</evidence>